<dbReference type="Proteomes" id="UP001596096">
    <property type="component" value="Unassembled WGS sequence"/>
</dbReference>
<protein>
    <submittedName>
        <fullName evidence="1">Uncharacterized protein</fullName>
    </submittedName>
</protein>
<keyword evidence="2" id="KW-1185">Reference proteome</keyword>
<proteinExistence type="predicted"/>
<reference evidence="2" key="1">
    <citation type="journal article" date="2019" name="Int. J. Syst. Evol. Microbiol.">
        <title>The Global Catalogue of Microorganisms (GCM) 10K type strain sequencing project: providing services to taxonomists for standard genome sequencing and annotation.</title>
        <authorList>
            <consortium name="The Broad Institute Genomics Platform"/>
            <consortium name="The Broad Institute Genome Sequencing Center for Infectious Disease"/>
            <person name="Wu L."/>
            <person name="Ma J."/>
        </authorList>
    </citation>
    <scope>NUCLEOTIDE SEQUENCE [LARGE SCALE GENOMIC DNA]</scope>
    <source>
        <strain evidence="2">CGMCC 4.7106</strain>
    </source>
</reference>
<sequence length="182" mass="20435">MASRGFVGFVVDRTEKIAYNHHDSGPTGVGLIVLSWLRITMKTPQALRERVTALRVVDPGSRPTVHDIERLAEHADPHASPRGVTFWMELLWQTQGDPDAMLRAGVIEDASSYPVEASDCEWGYLIDLDTTVFEVYRGKQAAPHNRGRFVTQPHPDDHFPVALVAGWRFDQLPSDDEFLTTL</sequence>
<gene>
    <name evidence="1" type="ORF">ACFPUY_00870</name>
</gene>
<dbReference type="EMBL" id="JBHSNW010000001">
    <property type="protein sequence ID" value="MFC5813615.1"/>
    <property type="molecule type" value="Genomic_DNA"/>
</dbReference>
<comment type="caution">
    <text evidence="1">The sequence shown here is derived from an EMBL/GenBank/DDBJ whole genome shotgun (WGS) entry which is preliminary data.</text>
</comment>
<evidence type="ECO:0000313" key="2">
    <source>
        <dbReference type="Proteomes" id="UP001596096"/>
    </source>
</evidence>
<name>A0ABW1BKI8_9ACTN</name>
<organism evidence="1 2">
    <name type="scientific">Nonomuraea harbinensis</name>
    <dbReference type="NCBI Taxonomy" id="1286938"/>
    <lineage>
        <taxon>Bacteria</taxon>
        <taxon>Bacillati</taxon>
        <taxon>Actinomycetota</taxon>
        <taxon>Actinomycetes</taxon>
        <taxon>Streptosporangiales</taxon>
        <taxon>Streptosporangiaceae</taxon>
        <taxon>Nonomuraea</taxon>
    </lineage>
</organism>
<accession>A0ABW1BKI8</accession>
<dbReference type="RefSeq" id="WP_219543032.1">
    <property type="nucleotide sequence ID" value="NZ_JAHKRN010000001.1"/>
</dbReference>
<evidence type="ECO:0000313" key="1">
    <source>
        <dbReference type="EMBL" id="MFC5813615.1"/>
    </source>
</evidence>